<dbReference type="EMBL" id="BLAF01000008">
    <property type="protein sequence ID" value="GES18695.1"/>
    <property type="molecule type" value="Genomic_DNA"/>
</dbReference>
<gene>
    <name evidence="1" type="ORF">Aple_015900</name>
</gene>
<sequence length="250" mass="28421">MIRLTRLGIPDELNSRLAALTQRVADRNDADRLNGARQLWKHSAQRRNVHRPLTDVLRQMAPGMERCMYCGDSQGTAIDHHEPMARNPLRTFDWLNHLLACTYCNSHEKRDRFPLDRNGQSLLIDPSAEDPFDHLQLTLTLGVYRAKGGSPKGQTTIDVCGLNRPILTKGRMHAKDVVIASLCLWQRGFERSDGRQMDQAVRTIREQPFADVCQAMLRQAGNPAAKLLFDDDHELLALLSRPELRKGLLR</sequence>
<dbReference type="Gene3D" id="1.10.30.50">
    <property type="match status" value="1"/>
</dbReference>
<evidence type="ECO:0000313" key="2">
    <source>
        <dbReference type="Proteomes" id="UP000377595"/>
    </source>
</evidence>
<keyword evidence="1" id="KW-0255">Endonuclease</keyword>
<dbReference type="OrthoDB" id="5422822at2"/>
<dbReference type="Proteomes" id="UP000377595">
    <property type="component" value="Unassembled WGS sequence"/>
</dbReference>
<proteinExistence type="predicted"/>
<comment type="caution">
    <text evidence="1">The sequence shown here is derived from an EMBL/GenBank/DDBJ whole genome shotgun (WGS) entry which is preliminary data.</text>
</comment>
<keyword evidence="1" id="KW-0540">Nuclease</keyword>
<reference evidence="1 2" key="1">
    <citation type="submission" date="2019-10" db="EMBL/GenBank/DDBJ databases">
        <title>Whole genome shotgun sequence of Acrocarpospora pleiomorpha NBRC 16267.</title>
        <authorList>
            <person name="Ichikawa N."/>
            <person name="Kimura A."/>
            <person name="Kitahashi Y."/>
            <person name="Komaki H."/>
            <person name="Oguchi A."/>
        </authorList>
    </citation>
    <scope>NUCLEOTIDE SEQUENCE [LARGE SCALE GENOMIC DNA]</scope>
    <source>
        <strain evidence="1 2">NBRC 16267</strain>
    </source>
</reference>
<dbReference type="AlphaFoldDB" id="A0A5M3XAH3"/>
<keyword evidence="2" id="KW-1185">Reference proteome</keyword>
<name>A0A5M3XAH3_9ACTN</name>
<dbReference type="GO" id="GO:0004519">
    <property type="term" value="F:endonuclease activity"/>
    <property type="evidence" value="ECO:0007669"/>
    <property type="project" value="UniProtKB-KW"/>
</dbReference>
<accession>A0A5M3XAH3</accession>
<keyword evidence="1" id="KW-0378">Hydrolase</keyword>
<evidence type="ECO:0000313" key="1">
    <source>
        <dbReference type="EMBL" id="GES18695.1"/>
    </source>
</evidence>
<organism evidence="1 2">
    <name type="scientific">Acrocarpospora pleiomorpha</name>
    <dbReference type="NCBI Taxonomy" id="90975"/>
    <lineage>
        <taxon>Bacteria</taxon>
        <taxon>Bacillati</taxon>
        <taxon>Actinomycetota</taxon>
        <taxon>Actinomycetes</taxon>
        <taxon>Streptosporangiales</taxon>
        <taxon>Streptosporangiaceae</taxon>
        <taxon>Acrocarpospora</taxon>
    </lineage>
</organism>
<protein>
    <submittedName>
        <fullName evidence="1">HNH endonuclease</fullName>
    </submittedName>
</protein>